<evidence type="ECO:0000313" key="2">
    <source>
        <dbReference type="EMBL" id="GGF95180.1"/>
    </source>
</evidence>
<sequence length="368" mass="41165">MPSIAVGELKPGSKIIKDVITPLGGTLFSKGKVILPRDLEILQAFLVQQVEIEGSEVEGKTPEPPKAVATAGAIAHKPGTIINESLLAKSNSSLHDEYEKMLMLIKKSYRSVAAAPLPILELRSQLEILISHLKDYHVLKFAPRTIHDIDYNYHNAVLSALTSYKIAQWCGYPQKDWMQAAFAGLLHDIGNVKVDISLLQKPESLSSEEIEEVRRHTTYGYQLLRNVTAINEGVRLAALQHHEKIDGTGYPLRLEGSQIHDYAKIVAVADIFHAMTLKRAYREAQSPYLVLEQILTESFGKLDPVIVQVFIQKTTELYNGTRIRLSDGRHGEIIFTDRSNLTRPMVQIEGSIVNLAVERELYIQEIIA</sequence>
<organism evidence="2 3">
    <name type="scientific">Paenibacillus albidus</name>
    <dbReference type="NCBI Taxonomy" id="2041023"/>
    <lineage>
        <taxon>Bacteria</taxon>
        <taxon>Bacillati</taxon>
        <taxon>Bacillota</taxon>
        <taxon>Bacilli</taxon>
        <taxon>Bacillales</taxon>
        <taxon>Paenibacillaceae</taxon>
        <taxon>Paenibacillus</taxon>
    </lineage>
</organism>
<reference evidence="2" key="1">
    <citation type="journal article" date="2014" name="Int. J. Syst. Evol. Microbiol.">
        <title>Complete genome sequence of Corynebacterium casei LMG S-19264T (=DSM 44701T), isolated from a smear-ripened cheese.</title>
        <authorList>
            <consortium name="US DOE Joint Genome Institute (JGI-PGF)"/>
            <person name="Walter F."/>
            <person name="Albersmeier A."/>
            <person name="Kalinowski J."/>
            <person name="Ruckert C."/>
        </authorList>
    </citation>
    <scope>NUCLEOTIDE SEQUENCE</scope>
    <source>
        <strain evidence="2">CGMCC 1.16134</strain>
    </source>
</reference>
<dbReference type="Gene3D" id="1.10.3210.10">
    <property type="entry name" value="Hypothetical protein af1432"/>
    <property type="match status" value="1"/>
</dbReference>
<proteinExistence type="predicted"/>
<dbReference type="PANTHER" id="PTHR43155:SF2">
    <property type="entry name" value="CYCLIC DI-GMP PHOSPHODIESTERASE PA4108"/>
    <property type="match status" value="1"/>
</dbReference>
<dbReference type="EMBL" id="BMKR01000023">
    <property type="protein sequence ID" value="GGF95180.1"/>
    <property type="molecule type" value="Genomic_DNA"/>
</dbReference>
<name>A0A917CR83_9BACL</name>
<protein>
    <recommendedName>
        <fullName evidence="1">HD-GYP domain-containing protein</fullName>
    </recommendedName>
</protein>
<feature type="domain" description="HD-GYP" evidence="1">
    <location>
        <begin position="122"/>
        <end position="326"/>
    </location>
</feature>
<dbReference type="SMART" id="SM00471">
    <property type="entry name" value="HDc"/>
    <property type="match status" value="1"/>
</dbReference>
<gene>
    <name evidence="2" type="ORF">GCM10010912_45130</name>
</gene>
<keyword evidence="3" id="KW-1185">Reference proteome</keyword>
<dbReference type="RefSeq" id="WP_189028926.1">
    <property type="nucleotide sequence ID" value="NZ_BMKR01000023.1"/>
</dbReference>
<evidence type="ECO:0000259" key="1">
    <source>
        <dbReference type="PROSITE" id="PS51832"/>
    </source>
</evidence>
<comment type="caution">
    <text evidence="2">The sequence shown here is derived from an EMBL/GenBank/DDBJ whole genome shotgun (WGS) entry which is preliminary data.</text>
</comment>
<dbReference type="Proteomes" id="UP000637643">
    <property type="component" value="Unassembled WGS sequence"/>
</dbReference>
<dbReference type="Pfam" id="PF13487">
    <property type="entry name" value="HD_5"/>
    <property type="match status" value="1"/>
</dbReference>
<dbReference type="InterPro" id="IPR037522">
    <property type="entry name" value="HD_GYP_dom"/>
</dbReference>
<dbReference type="CDD" id="cd00077">
    <property type="entry name" value="HDc"/>
    <property type="match status" value="1"/>
</dbReference>
<dbReference type="SUPFAM" id="SSF109604">
    <property type="entry name" value="HD-domain/PDEase-like"/>
    <property type="match status" value="1"/>
</dbReference>
<dbReference type="InterPro" id="IPR003607">
    <property type="entry name" value="HD/PDEase_dom"/>
</dbReference>
<accession>A0A917CR83</accession>
<evidence type="ECO:0000313" key="3">
    <source>
        <dbReference type="Proteomes" id="UP000637643"/>
    </source>
</evidence>
<reference evidence="2" key="2">
    <citation type="submission" date="2020-09" db="EMBL/GenBank/DDBJ databases">
        <authorList>
            <person name="Sun Q."/>
            <person name="Zhou Y."/>
        </authorList>
    </citation>
    <scope>NUCLEOTIDE SEQUENCE</scope>
    <source>
        <strain evidence="2">CGMCC 1.16134</strain>
    </source>
</reference>
<dbReference type="AlphaFoldDB" id="A0A917CR83"/>
<dbReference type="PROSITE" id="PS51832">
    <property type="entry name" value="HD_GYP"/>
    <property type="match status" value="1"/>
</dbReference>
<dbReference type="PANTHER" id="PTHR43155">
    <property type="entry name" value="CYCLIC DI-GMP PHOSPHODIESTERASE PA4108-RELATED"/>
    <property type="match status" value="1"/>
</dbReference>